<dbReference type="Pfam" id="PF12585">
    <property type="entry name" value="DUF3759"/>
    <property type="match status" value="1"/>
</dbReference>
<feature type="compositionally biased region" description="Polar residues" evidence="1">
    <location>
        <begin position="9"/>
        <end position="19"/>
    </location>
</feature>
<dbReference type="PANTHER" id="PTHR37450:SF1">
    <property type="entry name" value="CIPC PROTEIN"/>
    <property type="match status" value="1"/>
</dbReference>
<evidence type="ECO:0000256" key="1">
    <source>
        <dbReference type="SAM" id="MobiDB-lite"/>
    </source>
</evidence>
<organism evidence="2 3">
    <name type="scientific">Rhizoctonia solani</name>
    <dbReference type="NCBI Taxonomy" id="456999"/>
    <lineage>
        <taxon>Eukaryota</taxon>
        <taxon>Fungi</taxon>
        <taxon>Dikarya</taxon>
        <taxon>Basidiomycota</taxon>
        <taxon>Agaricomycotina</taxon>
        <taxon>Agaricomycetes</taxon>
        <taxon>Cantharellales</taxon>
        <taxon>Ceratobasidiaceae</taxon>
        <taxon>Rhizoctonia</taxon>
    </lineage>
</organism>
<dbReference type="InterPro" id="IPR022234">
    <property type="entry name" value="DUF3759"/>
</dbReference>
<dbReference type="AlphaFoldDB" id="A0A8H2XAA4"/>
<reference evidence="2" key="1">
    <citation type="submission" date="2021-01" db="EMBL/GenBank/DDBJ databases">
        <authorList>
            <person name="Kaushik A."/>
        </authorList>
    </citation>
    <scope>NUCLEOTIDE SEQUENCE</scope>
    <source>
        <strain evidence="2">AG6-10EEA</strain>
    </source>
</reference>
<comment type="caution">
    <text evidence="2">The sequence shown here is derived from an EMBL/GenBank/DDBJ whole genome shotgun (WGS) entry which is preliminary data.</text>
</comment>
<dbReference type="PANTHER" id="PTHR37450">
    <property type="entry name" value="CIPC PROTEIN"/>
    <property type="match status" value="1"/>
</dbReference>
<protein>
    <recommendedName>
        <fullName evidence="4">Phosphoglycerate mutase family protein</fullName>
    </recommendedName>
</protein>
<sequence length="105" mass="11534">MGWFDSDSDQAQAHNQVTQAPHEAQWSHELIAGAAAYEASKAYEKHAAENGNPPDHEKAKEFIAGITGAFVDREVESKGLDFIDRERAKQDANRQAEDALAQQGI</sequence>
<evidence type="ECO:0000313" key="2">
    <source>
        <dbReference type="EMBL" id="CAE6419670.1"/>
    </source>
</evidence>
<proteinExistence type="predicted"/>
<dbReference type="EMBL" id="CAJMXA010000169">
    <property type="protein sequence ID" value="CAE6419670.1"/>
    <property type="molecule type" value="Genomic_DNA"/>
</dbReference>
<accession>A0A8H2XAA4</accession>
<dbReference type="Proteomes" id="UP000663853">
    <property type="component" value="Unassembled WGS sequence"/>
</dbReference>
<name>A0A8H2XAA4_9AGAM</name>
<evidence type="ECO:0000313" key="3">
    <source>
        <dbReference type="Proteomes" id="UP000663853"/>
    </source>
</evidence>
<feature type="region of interest" description="Disordered" evidence="1">
    <location>
        <begin position="1"/>
        <end position="24"/>
    </location>
</feature>
<gene>
    <name evidence="2" type="ORF">RDB_LOCUS10620</name>
</gene>
<evidence type="ECO:0008006" key="4">
    <source>
        <dbReference type="Google" id="ProtNLM"/>
    </source>
</evidence>